<dbReference type="Proteomes" id="UP000230154">
    <property type="component" value="Unassembled WGS sequence"/>
</dbReference>
<reference evidence="3" key="1">
    <citation type="submission" date="2017-09" db="EMBL/GenBank/DDBJ databases">
        <title>Depth-based differentiation of microbial function through sediment-hosted aquifers and enrichment of novel symbionts in the deep terrestrial subsurface.</title>
        <authorList>
            <person name="Probst A.J."/>
            <person name="Ladd B."/>
            <person name="Jarett J.K."/>
            <person name="Geller-Mcgrath D.E."/>
            <person name="Sieber C.M.K."/>
            <person name="Emerson J.B."/>
            <person name="Anantharaman K."/>
            <person name="Thomas B.C."/>
            <person name="Malmstrom R."/>
            <person name="Stieglmeier M."/>
            <person name="Klingl A."/>
            <person name="Woyke T."/>
            <person name="Ryan C.M."/>
            <person name="Banfield J.F."/>
        </authorList>
    </citation>
    <scope>NUCLEOTIDE SEQUENCE [LARGE SCALE GENOMIC DNA]</scope>
</reference>
<proteinExistence type="predicted"/>
<evidence type="ECO:0008006" key="4">
    <source>
        <dbReference type="Google" id="ProtNLM"/>
    </source>
</evidence>
<dbReference type="EMBL" id="PFCB01000004">
    <property type="protein sequence ID" value="PIR74802.1"/>
    <property type="molecule type" value="Genomic_DNA"/>
</dbReference>
<gene>
    <name evidence="2" type="ORF">COU35_00570</name>
</gene>
<evidence type="ECO:0000256" key="1">
    <source>
        <dbReference type="SAM" id="Phobius"/>
    </source>
</evidence>
<keyword evidence="1" id="KW-0812">Transmembrane</keyword>
<organism evidence="2 3">
    <name type="scientific">Candidatus Magasanikbacteria bacterium CG10_big_fil_rev_8_21_14_0_10_47_10</name>
    <dbReference type="NCBI Taxonomy" id="1974652"/>
    <lineage>
        <taxon>Bacteria</taxon>
        <taxon>Candidatus Magasanikiibacteriota</taxon>
    </lineage>
</organism>
<comment type="caution">
    <text evidence="2">The sequence shown here is derived from an EMBL/GenBank/DDBJ whole genome shotgun (WGS) entry which is preliminary data.</text>
</comment>
<dbReference type="InterPro" id="IPR025101">
    <property type="entry name" value="DUF4012"/>
</dbReference>
<protein>
    <recommendedName>
        <fullName evidence="4">DUF4012 domain-containing protein</fullName>
    </recommendedName>
</protein>
<dbReference type="AlphaFoldDB" id="A0A2H0TRM2"/>
<evidence type="ECO:0000313" key="2">
    <source>
        <dbReference type="EMBL" id="PIR74802.1"/>
    </source>
</evidence>
<evidence type="ECO:0000313" key="3">
    <source>
        <dbReference type="Proteomes" id="UP000230154"/>
    </source>
</evidence>
<accession>A0A2H0TRM2</accession>
<name>A0A2H0TRM2_9BACT</name>
<keyword evidence="1" id="KW-0472">Membrane</keyword>
<feature type="transmembrane region" description="Helical" evidence="1">
    <location>
        <begin position="142"/>
        <end position="166"/>
    </location>
</feature>
<keyword evidence="1" id="KW-1133">Transmembrane helix</keyword>
<dbReference type="Pfam" id="PF13196">
    <property type="entry name" value="DUF4012"/>
    <property type="match status" value="1"/>
</dbReference>
<sequence>MEKKNTSRVRRCGLCRGSGHNKRSCKTAKASSHVSVLVHTTDTAGHSEHVVNLRPSKKEDTLRDVPAFEESKHSLPMRETYDFAKAIREKKQEEAFEDVLFEQIQEPLAEQADQIESPGVPESTALPEQLVSAGRSTQPREWFASISGIKFASIAVSLILVVLLPFPAFSYYKQLQQTGEEVMNASASGFLALQASSIEALNSDTGGAQQDISAALESFSQARSILDENHRALQFVVRSLPLVGDAFEGRSALLEAGHHMALGHTYLIKGIREVQESNLAISDKLLLLKDHIRAARPQYQQALLSLASASSASLPATYQAPLNEFEVLFATFVDDMSEIETLIDALATVIGHDDFRRYLIVFQNEGELRATGGFIGSFATCDFQKGKLLGCDIPAGGSYDLKGQLGSYVKPPVPLQLVNGRWEFQDANWWPDFSASAQKLAWFYEQSEHTTVDGVIAINSSVLEDFLSIVGPIENIENDVVLTADSAINTLQYKVEVDYDKTENKPKAIIGDLAEQFIAMTQHMSQKDIMKVISALHKNANQKDIQFYFTDNQVEQKFQKFGWAGEVLQTQAGQDYLFVVNSNIQGQKSDAKIEQEIEHQAAIQEDGRIIVTTVVRRSHTGSPGEQFYGGPNISYTRLYVPKGAVLLDAGGFEYPPEDAFHVPESWYTQDKDLERIEQGERVHLDSGTRVTEQFGKTVFGNWMITEPGKTTEAYMVYELPFTVAFAVQPEARVAAWTDKLFPAQMKEASRYGLVVQSQSGNMSHFYSSIIYPDGWEPAWRSDESLTLASNGATVETLLTQDKIFGLVMQKKSDE</sequence>